<dbReference type="InterPro" id="IPR014729">
    <property type="entry name" value="Rossmann-like_a/b/a_fold"/>
</dbReference>
<evidence type="ECO:0000256" key="5">
    <source>
        <dbReference type="ARBA" id="ARBA00022643"/>
    </source>
</evidence>
<dbReference type="NCBIfam" id="TIGR00125">
    <property type="entry name" value="cyt_tran_rel"/>
    <property type="match status" value="1"/>
</dbReference>
<dbReference type="GO" id="GO:0009398">
    <property type="term" value="P:FMN biosynthetic process"/>
    <property type="evidence" value="ECO:0007669"/>
    <property type="project" value="TreeGrafter"/>
</dbReference>
<keyword evidence="9" id="KW-0274">FAD</keyword>
<organism evidence="13 14">
    <name type="scientific">Salinicoccus roseus</name>
    <dbReference type="NCBI Taxonomy" id="45670"/>
    <lineage>
        <taxon>Bacteria</taxon>
        <taxon>Bacillati</taxon>
        <taxon>Bacillota</taxon>
        <taxon>Bacilli</taxon>
        <taxon>Bacillales</taxon>
        <taxon>Staphylococcaceae</taxon>
        <taxon>Salinicoccus</taxon>
    </lineage>
</organism>
<dbReference type="CDD" id="cd02064">
    <property type="entry name" value="FAD_synthetase_N"/>
    <property type="match status" value="1"/>
</dbReference>
<comment type="pathway">
    <text evidence="1">Cofactor biosynthesis; FAD biosynthesis; FAD from FMN: step 1/1.</text>
</comment>
<evidence type="ECO:0000256" key="10">
    <source>
        <dbReference type="ARBA" id="ARBA00022840"/>
    </source>
</evidence>
<gene>
    <name evidence="13" type="ORF">CFN03_05845</name>
</gene>
<reference evidence="13 14" key="1">
    <citation type="submission" date="2017-07" db="EMBL/GenBank/DDBJ databases">
        <title>Shotgun whole genome sequences of three halophilic bacterial isolates.</title>
        <authorList>
            <person name="Pozzo T."/>
            <person name="Higdon S.M."/>
            <person name="Quillaguaman J."/>
        </authorList>
    </citation>
    <scope>NUCLEOTIDE SEQUENCE [LARGE SCALE GENOMIC DNA]</scope>
    <source>
        <strain evidence="13 14">BU-1</strain>
    </source>
</reference>
<dbReference type="Pfam" id="PF06574">
    <property type="entry name" value="FAD_syn"/>
    <property type="match status" value="1"/>
</dbReference>
<dbReference type="GO" id="GO:0006747">
    <property type="term" value="P:FAD biosynthetic process"/>
    <property type="evidence" value="ECO:0007669"/>
    <property type="project" value="UniProtKB-UniPathway"/>
</dbReference>
<comment type="similarity">
    <text evidence="2">Belongs to the RibF family.</text>
</comment>
<dbReference type="InterPro" id="IPR023468">
    <property type="entry name" value="Riboflavin_kinase"/>
</dbReference>
<keyword evidence="8" id="KW-0547">Nucleotide-binding</keyword>
<accession>A0A265E7H3</accession>
<evidence type="ECO:0000256" key="7">
    <source>
        <dbReference type="ARBA" id="ARBA00022695"/>
    </source>
</evidence>
<evidence type="ECO:0000313" key="13">
    <source>
        <dbReference type="EMBL" id="OZT77460.1"/>
    </source>
</evidence>
<comment type="catalytic activity">
    <reaction evidence="11">
        <text>FMN + ATP + H(+) = FAD + diphosphate</text>
        <dbReference type="Rhea" id="RHEA:17237"/>
        <dbReference type="ChEBI" id="CHEBI:15378"/>
        <dbReference type="ChEBI" id="CHEBI:30616"/>
        <dbReference type="ChEBI" id="CHEBI:33019"/>
        <dbReference type="ChEBI" id="CHEBI:57692"/>
        <dbReference type="ChEBI" id="CHEBI:58210"/>
        <dbReference type="EC" id="2.7.7.2"/>
    </reaction>
</comment>
<evidence type="ECO:0000256" key="9">
    <source>
        <dbReference type="ARBA" id="ARBA00022827"/>
    </source>
</evidence>
<proteinExistence type="inferred from homology"/>
<dbReference type="PANTHER" id="PTHR22749">
    <property type="entry name" value="RIBOFLAVIN KINASE/FMN ADENYLYLTRANSFERASE"/>
    <property type="match status" value="1"/>
</dbReference>
<comment type="caution">
    <text evidence="13">The sequence shown here is derived from an EMBL/GenBank/DDBJ whole genome shotgun (WGS) entry which is preliminary data.</text>
</comment>
<evidence type="ECO:0000256" key="2">
    <source>
        <dbReference type="ARBA" id="ARBA00010214"/>
    </source>
</evidence>
<keyword evidence="5" id="KW-0288">FMN</keyword>
<keyword evidence="10" id="KW-0067">ATP-binding</keyword>
<dbReference type="PANTHER" id="PTHR22749:SF6">
    <property type="entry name" value="RIBOFLAVIN KINASE"/>
    <property type="match status" value="1"/>
</dbReference>
<dbReference type="InterPro" id="IPR004821">
    <property type="entry name" value="Cyt_trans-like"/>
</dbReference>
<evidence type="ECO:0000256" key="8">
    <source>
        <dbReference type="ARBA" id="ARBA00022741"/>
    </source>
</evidence>
<dbReference type="GO" id="GO:0003919">
    <property type="term" value="F:FMN adenylyltransferase activity"/>
    <property type="evidence" value="ECO:0007669"/>
    <property type="project" value="UniProtKB-EC"/>
</dbReference>
<feature type="domain" description="FAD synthetase" evidence="12">
    <location>
        <begin position="14"/>
        <end position="167"/>
    </location>
</feature>
<dbReference type="FunFam" id="3.40.50.620:FF:000021">
    <property type="entry name" value="Riboflavin biosynthesis protein"/>
    <property type="match status" value="1"/>
</dbReference>
<name>A0A265E7H3_9STAP</name>
<dbReference type="GO" id="GO:0005524">
    <property type="term" value="F:ATP binding"/>
    <property type="evidence" value="ECO:0007669"/>
    <property type="project" value="UniProtKB-KW"/>
</dbReference>
<dbReference type="RefSeq" id="WP_094906195.1">
    <property type="nucleotide sequence ID" value="NZ_NPEZ01000002.1"/>
</dbReference>
<evidence type="ECO:0000256" key="3">
    <source>
        <dbReference type="ARBA" id="ARBA00012393"/>
    </source>
</evidence>
<evidence type="ECO:0000256" key="11">
    <source>
        <dbReference type="ARBA" id="ARBA00049494"/>
    </source>
</evidence>
<keyword evidence="7" id="KW-0548">Nucleotidyltransferase</keyword>
<sequence length="282" mass="32150">MEVIHLDHSAIPAMKEQHVMAIGFFDGVHLGHQELLNEARNLAERKGCKFSVMTFSPHPSEVIRKNSSFRYLMTLPQKVAKMKRLGVDTLFITKFDLNFASLRPTEFVQKYIRDINACHVVVGFDFTFGFKAQGDAELLKQECSNEFWGVSVISKKECAEEKISSTRIRNIVKAGEFSSIPECLGEHYSVRVDVDAGETACHYIVHADPKATLPVSGDYDVEVTISQGKKHGRLKIHEERAIELRMLTPLEESKDGYEMTFIRKSRESQRNTMERMEEIVYG</sequence>
<dbReference type="AlphaFoldDB" id="A0A265E7H3"/>
<dbReference type="InterPro" id="IPR015864">
    <property type="entry name" value="FAD_synthase"/>
</dbReference>
<evidence type="ECO:0000256" key="6">
    <source>
        <dbReference type="ARBA" id="ARBA00022679"/>
    </source>
</evidence>
<evidence type="ECO:0000313" key="14">
    <source>
        <dbReference type="Proteomes" id="UP000216682"/>
    </source>
</evidence>
<dbReference type="EC" id="2.7.7.2" evidence="3"/>
<evidence type="ECO:0000259" key="12">
    <source>
        <dbReference type="Pfam" id="PF06574"/>
    </source>
</evidence>
<dbReference type="UniPathway" id="UPA00277">
    <property type="reaction ID" value="UER00407"/>
</dbReference>
<dbReference type="EMBL" id="NPEZ01000002">
    <property type="protein sequence ID" value="OZT77460.1"/>
    <property type="molecule type" value="Genomic_DNA"/>
</dbReference>
<dbReference type="GO" id="GO:0009231">
    <property type="term" value="P:riboflavin biosynthetic process"/>
    <property type="evidence" value="ECO:0007669"/>
    <property type="project" value="InterPro"/>
</dbReference>
<dbReference type="Gene3D" id="3.40.50.620">
    <property type="entry name" value="HUPs"/>
    <property type="match status" value="1"/>
</dbReference>
<evidence type="ECO:0000256" key="4">
    <source>
        <dbReference type="ARBA" id="ARBA00022630"/>
    </source>
</evidence>
<dbReference type="SUPFAM" id="SSF52374">
    <property type="entry name" value="Nucleotidylyl transferase"/>
    <property type="match status" value="1"/>
</dbReference>
<keyword evidence="6" id="KW-0808">Transferase</keyword>
<dbReference type="Proteomes" id="UP000216682">
    <property type="component" value="Unassembled WGS sequence"/>
</dbReference>
<evidence type="ECO:0000256" key="1">
    <source>
        <dbReference type="ARBA" id="ARBA00004726"/>
    </source>
</evidence>
<protein>
    <recommendedName>
        <fullName evidence="3">FAD synthase</fullName>
        <ecNumber evidence="3">2.7.7.2</ecNumber>
    </recommendedName>
</protein>
<keyword evidence="4" id="KW-0285">Flavoprotein</keyword>
<dbReference type="GO" id="GO:0008531">
    <property type="term" value="F:riboflavin kinase activity"/>
    <property type="evidence" value="ECO:0007669"/>
    <property type="project" value="TreeGrafter"/>
</dbReference>